<dbReference type="GO" id="GO:0016853">
    <property type="term" value="F:isomerase activity"/>
    <property type="evidence" value="ECO:0007669"/>
    <property type="project" value="UniProtKB-KW"/>
</dbReference>
<feature type="domain" description="Acyl-CoA thioesterase-like N-terminal HotDog" evidence="3">
    <location>
        <begin position="36"/>
        <end position="114"/>
    </location>
</feature>
<dbReference type="Gene3D" id="2.40.160.210">
    <property type="entry name" value="Acyl-CoA thioesterase, double hotdog domain"/>
    <property type="match status" value="1"/>
</dbReference>
<reference evidence="5 6" key="1">
    <citation type="journal article" date="2019" name="Nat. Ecol. Evol.">
        <title>Megaphylogeny resolves global patterns of mushroom evolution.</title>
        <authorList>
            <person name="Varga T."/>
            <person name="Krizsan K."/>
            <person name="Foldi C."/>
            <person name="Dima B."/>
            <person name="Sanchez-Garcia M."/>
            <person name="Sanchez-Ramirez S."/>
            <person name="Szollosi G.J."/>
            <person name="Szarkandi J.G."/>
            <person name="Papp V."/>
            <person name="Albert L."/>
            <person name="Andreopoulos W."/>
            <person name="Angelini C."/>
            <person name="Antonin V."/>
            <person name="Barry K.W."/>
            <person name="Bougher N.L."/>
            <person name="Buchanan P."/>
            <person name="Buyck B."/>
            <person name="Bense V."/>
            <person name="Catcheside P."/>
            <person name="Chovatia M."/>
            <person name="Cooper J."/>
            <person name="Damon W."/>
            <person name="Desjardin D."/>
            <person name="Finy P."/>
            <person name="Geml J."/>
            <person name="Haridas S."/>
            <person name="Hughes K."/>
            <person name="Justo A."/>
            <person name="Karasinski D."/>
            <person name="Kautmanova I."/>
            <person name="Kiss B."/>
            <person name="Kocsube S."/>
            <person name="Kotiranta H."/>
            <person name="LaButti K.M."/>
            <person name="Lechner B.E."/>
            <person name="Liimatainen K."/>
            <person name="Lipzen A."/>
            <person name="Lukacs Z."/>
            <person name="Mihaltcheva S."/>
            <person name="Morgado L.N."/>
            <person name="Niskanen T."/>
            <person name="Noordeloos M.E."/>
            <person name="Ohm R.A."/>
            <person name="Ortiz-Santana B."/>
            <person name="Ovrebo C."/>
            <person name="Racz N."/>
            <person name="Riley R."/>
            <person name="Savchenko A."/>
            <person name="Shiryaev A."/>
            <person name="Soop K."/>
            <person name="Spirin V."/>
            <person name="Szebenyi C."/>
            <person name="Tomsovsky M."/>
            <person name="Tulloss R.E."/>
            <person name="Uehling J."/>
            <person name="Grigoriev I.V."/>
            <person name="Vagvolgyi C."/>
            <person name="Papp T."/>
            <person name="Martin F.M."/>
            <person name="Miettinen O."/>
            <person name="Hibbett D.S."/>
            <person name="Nagy L.G."/>
        </authorList>
    </citation>
    <scope>NUCLEOTIDE SEQUENCE [LARGE SCALE GENOMIC DNA]</scope>
    <source>
        <strain evidence="5 6">OMC1185</strain>
    </source>
</reference>
<dbReference type="GO" id="GO:0005782">
    <property type="term" value="C:peroxisomal matrix"/>
    <property type="evidence" value="ECO:0007669"/>
    <property type="project" value="UniProtKB-SubCell"/>
</dbReference>
<dbReference type="OrthoDB" id="68328at2759"/>
<comment type="similarity">
    <text evidence="1">Belongs to the C/M/P thioester hydrolase family.</text>
</comment>
<evidence type="ECO:0000313" key="6">
    <source>
        <dbReference type="Proteomes" id="UP000305948"/>
    </source>
</evidence>
<proteinExistence type="inferred from homology"/>
<keyword evidence="2" id="KW-0378">Hydrolase</keyword>
<dbReference type="Pfam" id="PF20789">
    <property type="entry name" value="4HBT_3C"/>
    <property type="match status" value="1"/>
</dbReference>
<dbReference type="Pfam" id="PF13622">
    <property type="entry name" value="4HBT_3"/>
    <property type="match status" value="1"/>
</dbReference>
<dbReference type="CDD" id="cd03445">
    <property type="entry name" value="Thioesterase_II_repeat2"/>
    <property type="match status" value="1"/>
</dbReference>
<keyword evidence="6" id="KW-1185">Reference proteome</keyword>
<dbReference type="CDD" id="cd03444">
    <property type="entry name" value="Thioesterase_II_repeat1"/>
    <property type="match status" value="1"/>
</dbReference>
<evidence type="ECO:0000259" key="3">
    <source>
        <dbReference type="Pfam" id="PF13622"/>
    </source>
</evidence>
<dbReference type="Proteomes" id="UP000305948">
    <property type="component" value="Unassembled WGS sequence"/>
</dbReference>
<dbReference type="InterPro" id="IPR049450">
    <property type="entry name" value="ACOT8-like_C"/>
</dbReference>
<gene>
    <name evidence="5" type="ORF">OE88DRAFT_139305</name>
</gene>
<dbReference type="InterPro" id="IPR042171">
    <property type="entry name" value="Acyl-CoA_hotdog"/>
</dbReference>
<evidence type="ECO:0000256" key="2">
    <source>
        <dbReference type="ARBA" id="ARBA00022801"/>
    </source>
</evidence>
<dbReference type="InterPro" id="IPR003703">
    <property type="entry name" value="Acyl_CoA_thio"/>
</dbReference>
<dbReference type="GO" id="GO:0047617">
    <property type="term" value="F:fatty acyl-CoA hydrolase activity"/>
    <property type="evidence" value="ECO:0007669"/>
    <property type="project" value="InterPro"/>
</dbReference>
<sequence>MSEGQAEHEQISTSLDVEQIDVNLFRSKSLWLPVRARGVFGGQVISQAVVSATKCVNSAFGLHSLHCYFLTSASPAVPILYYVERLREGRSYSTRSVKAAQNGKIVFIMLCSFQKPELWQPEHQWPMPEVPAPEECELEEDRLLRDANSADNEKVKNILLDYRDERIKSPVSIRTVTHEGRAVGNGATMYMYWMKTKSVPQYDAPYQKAILGYISDLYFIGVSANTLGLKRLSKGPDALGMMSTLDHSIYYYSDDFDCGDSLLYVITSPRTGSGRGVVHGRMYTPTGKLVAVMSQEGVVRADRQAPKENKAKL</sequence>
<dbReference type="AlphaFoldDB" id="A0A5C3NKR2"/>
<evidence type="ECO:0000256" key="1">
    <source>
        <dbReference type="ARBA" id="ARBA00006538"/>
    </source>
</evidence>
<dbReference type="GO" id="GO:0006637">
    <property type="term" value="P:acyl-CoA metabolic process"/>
    <property type="evidence" value="ECO:0007669"/>
    <property type="project" value="InterPro"/>
</dbReference>
<dbReference type="GO" id="GO:0009062">
    <property type="term" value="P:fatty acid catabolic process"/>
    <property type="evidence" value="ECO:0007669"/>
    <property type="project" value="TreeGrafter"/>
</dbReference>
<dbReference type="PANTHER" id="PTHR11066:SF34">
    <property type="entry name" value="ACYL-COENZYME A THIOESTERASE 8"/>
    <property type="match status" value="1"/>
</dbReference>
<organism evidence="5 6">
    <name type="scientific">Heliocybe sulcata</name>
    <dbReference type="NCBI Taxonomy" id="5364"/>
    <lineage>
        <taxon>Eukaryota</taxon>
        <taxon>Fungi</taxon>
        <taxon>Dikarya</taxon>
        <taxon>Basidiomycota</taxon>
        <taxon>Agaricomycotina</taxon>
        <taxon>Agaricomycetes</taxon>
        <taxon>Gloeophyllales</taxon>
        <taxon>Gloeophyllaceae</taxon>
        <taxon>Heliocybe</taxon>
    </lineage>
</organism>
<accession>A0A5C3NKR2</accession>
<dbReference type="InterPro" id="IPR029069">
    <property type="entry name" value="HotDog_dom_sf"/>
</dbReference>
<dbReference type="InterPro" id="IPR049449">
    <property type="entry name" value="TesB_ACOT8-like_N"/>
</dbReference>
<dbReference type="SUPFAM" id="SSF54637">
    <property type="entry name" value="Thioesterase/thiol ester dehydrase-isomerase"/>
    <property type="match status" value="2"/>
</dbReference>
<dbReference type="PANTHER" id="PTHR11066">
    <property type="entry name" value="ACYL-COA THIOESTERASE"/>
    <property type="match status" value="1"/>
</dbReference>
<name>A0A5C3NKR2_9AGAM</name>
<dbReference type="STRING" id="5364.A0A5C3NKR2"/>
<dbReference type="EMBL" id="ML213503">
    <property type="protein sequence ID" value="TFK57475.1"/>
    <property type="molecule type" value="Genomic_DNA"/>
</dbReference>
<evidence type="ECO:0000313" key="5">
    <source>
        <dbReference type="EMBL" id="TFK57475.1"/>
    </source>
</evidence>
<evidence type="ECO:0000259" key="4">
    <source>
        <dbReference type="Pfam" id="PF20789"/>
    </source>
</evidence>
<keyword evidence="5" id="KW-0413">Isomerase</keyword>
<protein>
    <submittedName>
        <fullName evidence="5">Thioesterase/thiol ester dehydrase-isomerase</fullName>
    </submittedName>
</protein>
<feature type="domain" description="Acyl-CoA thioesterase-like C-terminal" evidence="4">
    <location>
        <begin position="178"/>
        <end position="299"/>
    </location>
</feature>